<keyword evidence="3" id="KW-1185">Reference proteome</keyword>
<proteinExistence type="predicted"/>
<evidence type="ECO:0000256" key="1">
    <source>
        <dbReference type="SAM" id="SignalP"/>
    </source>
</evidence>
<dbReference type="Proteomes" id="UP001367508">
    <property type="component" value="Unassembled WGS sequence"/>
</dbReference>
<sequence length="213" mass="24450">MILSLLSMTVLSFYLSPHFTQNFVSKSKGLGKHYEPNSDTATYIDIEWGRDHPHPLGTLILCLLFHQGVMVQTTYEETDFDTTEGTWLESNFKLMALDLRGMRFLQLLQIETRTKSIVIILVKGNERKTLVMHWSKNLKPFQRVFRSSQVALAPSKLFPVFPEKQDTESSWMTHKVLKVEKEADVDSEWESVKVVERTLKEGKGVAKVVSNVC</sequence>
<gene>
    <name evidence="2" type="ORF">VNO77_18816</name>
</gene>
<feature type="signal peptide" evidence="1">
    <location>
        <begin position="1"/>
        <end position="20"/>
    </location>
</feature>
<protein>
    <submittedName>
        <fullName evidence="2">Uncharacterized protein</fullName>
    </submittedName>
</protein>
<accession>A0AAN9LPY9</accession>
<reference evidence="2 3" key="1">
    <citation type="submission" date="2024-01" db="EMBL/GenBank/DDBJ databases">
        <title>The genomes of 5 underutilized Papilionoideae crops provide insights into root nodulation and disease resistanc.</title>
        <authorList>
            <person name="Jiang F."/>
        </authorList>
    </citation>
    <scope>NUCLEOTIDE SEQUENCE [LARGE SCALE GENOMIC DNA]</scope>
    <source>
        <strain evidence="2">LVBAO_FW01</strain>
        <tissue evidence="2">Leaves</tissue>
    </source>
</reference>
<name>A0AAN9LPY9_CANGL</name>
<keyword evidence="1" id="KW-0732">Signal</keyword>
<evidence type="ECO:0000313" key="2">
    <source>
        <dbReference type="EMBL" id="KAK7338214.1"/>
    </source>
</evidence>
<organism evidence="2 3">
    <name type="scientific">Canavalia gladiata</name>
    <name type="common">Sword bean</name>
    <name type="synonym">Dolichos gladiatus</name>
    <dbReference type="NCBI Taxonomy" id="3824"/>
    <lineage>
        <taxon>Eukaryota</taxon>
        <taxon>Viridiplantae</taxon>
        <taxon>Streptophyta</taxon>
        <taxon>Embryophyta</taxon>
        <taxon>Tracheophyta</taxon>
        <taxon>Spermatophyta</taxon>
        <taxon>Magnoliopsida</taxon>
        <taxon>eudicotyledons</taxon>
        <taxon>Gunneridae</taxon>
        <taxon>Pentapetalae</taxon>
        <taxon>rosids</taxon>
        <taxon>fabids</taxon>
        <taxon>Fabales</taxon>
        <taxon>Fabaceae</taxon>
        <taxon>Papilionoideae</taxon>
        <taxon>50 kb inversion clade</taxon>
        <taxon>NPAAA clade</taxon>
        <taxon>indigoferoid/millettioid clade</taxon>
        <taxon>Phaseoleae</taxon>
        <taxon>Canavalia</taxon>
    </lineage>
</organism>
<dbReference type="AlphaFoldDB" id="A0AAN9LPY9"/>
<evidence type="ECO:0000313" key="3">
    <source>
        <dbReference type="Proteomes" id="UP001367508"/>
    </source>
</evidence>
<feature type="chain" id="PRO_5042876357" evidence="1">
    <location>
        <begin position="21"/>
        <end position="213"/>
    </location>
</feature>
<dbReference type="EMBL" id="JAYMYQ010000004">
    <property type="protein sequence ID" value="KAK7338214.1"/>
    <property type="molecule type" value="Genomic_DNA"/>
</dbReference>
<comment type="caution">
    <text evidence="2">The sequence shown here is derived from an EMBL/GenBank/DDBJ whole genome shotgun (WGS) entry which is preliminary data.</text>
</comment>